<dbReference type="SUPFAM" id="SSF56112">
    <property type="entry name" value="Protein kinase-like (PK-like)"/>
    <property type="match status" value="1"/>
</dbReference>
<evidence type="ECO:0000256" key="1">
    <source>
        <dbReference type="ARBA" id="ARBA00007769"/>
    </source>
</evidence>
<dbReference type="GO" id="GO:0005739">
    <property type="term" value="C:mitochondrion"/>
    <property type="evidence" value="ECO:0007669"/>
    <property type="project" value="TreeGrafter"/>
</dbReference>
<comment type="caution">
    <text evidence="6">The sequence shown here is derived from an EMBL/GenBank/DDBJ whole genome shotgun (WGS) entry which is preliminary data.</text>
</comment>
<dbReference type="InterPro" id="IPR001245">
    <property type="entry name" value="Ser-Thr/Tyr_kinase_cat_dom"/>
</dbReference>
<dbReference type="Gene3D" id="3.40.718.10">
    <property type="entry name" value="Isopropylmalate Dehydrogenase"/>
    <property type="match status" value="1"/>
</dbReference>
<keyword evidence="4" id="KW-0732">Signal</keyword>
<name>A0A1Q9CDI3_SYMMI</name>
<proteinExistence type="inferred from homology"/>
<dbReference type="InterPro" id="IPR011009">
    <property type="entry name" value="Kinase-like_dom_sf"/>
</dbReference>
<feature type="domain" description="Protein kinase" evidence="5">
    <location>
        <begin position="850"/>
        <end position="1158"/>
    </location>
</feature>
<dbReference type="InterPro" id="IPR024084">
    <property type="entry name" value="IsoPropMal-DH-like_dom"/>
</dbReference>
<dbReference type="PROSITE" id="PS00108">
    <property type="entry name" value="PROTEIN_KINASE_ST"/>
    <property type="match status" value="1"/>
</dbReference>
<dbReference type="SMART" id="SM00220">
    <property type="entry name" value="S_TKc"/>
    <property type="match status" value="1"/>
</dbReference>
<dbReference type="Pfam" id="PF07714">
    <property type="entry name" value="PK_Tyr_Ser-Thr"/>
    <property type="match status" value="1"/>
</dbReference>
<feature type="signal peptide" evidence="4">
    <location>
        <begin position="1"/>
        <end position="19"/>
    </location>
</feature>
<feature type="compositionally biased region" description="Basic and acidic residues" evidence="3">
    <location>
        <begin position="886"/>
        <end position="900"/>
    </location>
</feature>
<dbReference type="InterPro" id="IPR008271">
    <property type="entry name" value="Ser/Thr_kinase_AS"/>
</dbReference>
<dbReference type="GO" id="GO:0006102">
    <property type="term" value="P:isocitrate metabolic process"/>
    <property type="evidence" value="ECO:0007669"/>
    <property type="project" value="TreeGrafter"/>
</dbReference>
<dbReference type="GO" id="GO:0004449">
    <property type="term" value="F:isocitrate dehydrogenase (NAD+) activity"/>
    <property type="evidence" value="ECO:0007669"/>
    <property type="project" value="TreeGrafter"/>
</dbReference>
<dbReference type="Gene3D" id="1.10.510.10">
    <property type="entry name" value="Transferase(Phosphotransferase) domain 1"/>
    <property type="match status" value="1"/>
</dbReference>
<organism evidence="6 7">
    <name type="scientific">Symbiodinium microadriaticum</name>
    <name type="common">Dinoflagellate</name>
    <name type="synonym">Zooxanthella microadriatica</name>
    <dbReference type="NCBI Taxonomy" id="2951"/>
    <lineage>
        <taxon>Eukaryota</taxon>
        <taxon>Sar</taxon>
        <taxon>Alveolata</taxon>
        <taxon>Dinophyceae</taxon>
        <taxon>Suessiales</taxon>
        <taxon>Symbiodiniaceae</taxon>
        <taxon>Symbiodinium</taxon>
    </lineage>
</organism>
<dbReference type="PANTHER" id="PTHR11835">
    <property type="entry name" value="DECARBOXYLATING DEHYDROGENASES-ISOCITRATE, ISOPROPYLMALATE, TARTRATE"/>
    <property type="match status" value="1"/>
</dbReference>
<feature type="chain" id="PRO_5013090623" evidence="4">
    <location>
        <begin position="20"/>
        <end position="1167"/>
    </location>
</feature>
<dbReference type="InterPro" id="IPR019818">
    <property type="entry name" value="IsoCit/isopropylmalate_DH_CS"/>
</dbReference>
<feature type="region of interest" description="Disordered" evidence="3">
    <location>
        <begin position="885"/>
        <end position="908"/>
    </location>
</feature>
<dbReference type="PROSITE" id="PS50011">
    <property type="entry name" value="PROTEIN_KINASE_DOM"/>
    <property type="match status" value="1"/>
</dbReference>
<evidence type="ECO:0000259" key="5">
    <source>
        <dbReference type="PROSITE" id="PS50011"/>
    </source>
</evidence>
<evidence type="ECO:0000313" key="7">
    <source>
        <dbReference type="Proteomes" id="UP000186817"/>
    </source>
</evidence>
<reference evidence="6 7" key="1">
    <citation type="submission" date="2016-02" db="EMBL/GenBank/DDBJ databases">
        <title>Genome analysis of coral dinoflagellate symbionts highlights evolutionary adaptations to a symbiotic lifestyle.</title>
        <authorList>
            <person name="Aranda M."/>
            <person name="Li Y."/>
            <person name="Liew Y.J."/>
            <person name="Baumgarten S."/>
            <person name="Simakov O."/>
            <person name="Wilson M."/>
            <person name="Piel J."/>
            <person name="Ashoor H."/>
            <person name="Bougouffa S."/>
            <person name="Bajic V.B."/>
            <person name="Ryu T."/>
            <person name="Ravasi T."/>
            <person name="Bayer T."/>
            <person name="Micklem G."/>
            <person name="Kim H."/>
            <person name="Bhak J."/>
            <person name="Lajeunesse T.C."/>
            <person name="Voolstra C.R."/>
        </authorList>
    </citation>
    <scope>NUCLEOTIDE SEQUENCE [LARGE SCALE GENOMIC DNA]</scope>
    <source>
        <strain evidence="6 7">CCMP2467</strain>
    </source>
</reference>
<comment type="similarity">
    <text evidence="1">Belongs to the isocitrate and isopropylmalate dehydrogenases family.</text>
</comment>
<dbReference type="Pfam" id="PF00180">
    <property type="entry name" value="Iso_dh"/>
    <property type="match status" value="1"/>
</dbReference>
<dbReference type="GO" id="GO:0006099">
    <property type="term" value="P:tricarboxylic acid cycle"/>
    <property type="evidence" value="ECO:0007669"/>
    <property type="project" value="TreeGrafter"/>
</dbReference>
<evidence type="ECO:0000256" key="4">
    <source>
        <dbReference type="SAM" id="SignalP"/>
    </source>
</evidence>
<dbReference type="OrthoDB" id="428506at2759"/>
<evidence type="ECO:0000256" key="3">
    <source>
        <dbReference type="SAM" id="MobiDB-lite"/>
    </source>
</evidence>
<keyword evidence="7" id="KW-1185">Reference proteome</keyword>
<dbReference type="GO" id="GO:0051287">
    <property type="term" value="F:NAD binding"/>
    <property type="evidence" value="ECO:0007669"/>
    <property type="project" value="InterPro"/>
</dbReference>
<dbReference type="GO" id="GO:0004672">
    <property type="term" value="F:protein kinase activity"/>
    <property type="evidence" value="ECO:0007669"/>
    <property type="project" value="InterPro"/>
</dbReference>
<dbReference type="GO" id="GO:0000287">
    <property type="term" value="F:magnesium ion binding"/>
    <property type="evidence" value="ECO:0007669"/>
    <property type="project" value="InterPro"/>
</dbReference>
<keyword evidence="2" id="KW-0560">Oxidoreductase</keyword>
<gene>
    <name evidence="6" type="primary">leuB</name>
    <name evidence="6" type="ORF">AK812_SmicGene38541</name>
</gene>
<dbReference type="SMART" id="SM01329">
    <property type="entry name" value="Iso_dh"/>
    <property type="match status" value="1"/>
</dbReference>
<evidence type="ECO:0000256" key="2">
    <source>
        <dbReference type="ARBA" id="ARBA00023002"/>
    </source>
</evidence>
<dbReference type="EMBL" id="LSRX01001325">
    <property type="protein sequence ID" value="OLP80981.1"/>
    <property type="molecule type" value="Genomic_DNA"/>
</dbReference>
<dbReference type="SUPFAM" id="SSF53659">
    <property type="entry name" value="Isocitrate/Isopropylmalate dehydrogenase-like"/>
    <property type="match status" value="1"/>
</dbReference>
<dbReference type="PROSITE" id="PS00470">
    <property type="entry name" value="IDH_IMDH"/>
    <property type="match status" value="1"/>
</dbReference>
<dbReference type="AlphaFoldDB" id="A0A1Q9CDI3"/>
<sequence>MITDKALCVAFRLTLFCVSLHYQDHGLSSGQCLLEYQSVSRTLFGNSRWALQFSRLFCPDLHRFCHGAAVQRENGTLGQRLRAENAMTCRRPSHRRADVWPEAHSKDFIRISSSIDWKTKRHGLSPENNNKRFTASADKKVYEGVANAKKENAAPPTLKLSNWKAASIQTSRICVCGRVERVHADSNDDLIVADSLRYEVIAGGNGAGGAMCRLRLKLCLLLPQLISARTEVTGNVVFGTGVSNAPSPDAFAMRRSFRRFHAHRVLCLAGDGVGGELLEATKLVLQATGVNFSFEDMDFGNACARQTGVPINEDHVRAVEEIGCVLKGPIDIHAGSASTQVELRGRRFSSANQALRKLFQLYANVRPAKYLEGTCSKFPGTDVVVVRENTEGMYTGEEVWESPDSVVATRRITRQGATRVATFAFEYARANGRKKVTAAHKANVLRKSDTLFLECCRQIASDFPEIEYTEQLCDSLLTGMVLHPQSWDIILCENLFGDLVSDLAAGLVGGLGLAPSALYGDSGVSIFEPAHGSAPDIAGQDRANPTSMLLSASRMLQHLGEHTASRALEEALAAVIKEGKHTTPDLGGTVGTQQMAAAIANRFATAWLPAESGHCMTLADKPASFKTRVLQLPILPTTAADSFFALDSFGNFYRVDYGNHRLMFCQRQIMCAFTACKDVDPATAPVLPEPFTQLLMVQAVAAWRTALTAERRCSLLQFLIVRPMFWCCVESSSSPKAVHFEDPGVTEEQTHVVGAEEIPSRHSSQISVNAMPVLSDEENLLIQQSRVSDMSETKEVEVVDIPVHTKESLSTADSAGAESQKDTSCTTMGRRSRLLGRAADSRWKLRRDELEMQKELSRTLKSTLYLATWKGTDVVMKCVEVPANYDRTDDPTRKTSKENFDPTSSRPLHASEVDQDLLEELLHEIELLSSLRHPNLVLFIGACLDKDAPVMCVTEYMPGGDLERHFMTMRKKHQTPTWRPQFRQVMDWSLAVARGLSFLHSREEPIVHRDLKPLNLLLTRHGEVKIADLGISKMMAAVVGDVYIMTGGVGSWLYMAPEVVRHRLREKHQKYNEKVDIYAFALIMFFMSSGRHPFHEISKDPEVVLREFAKGKEPRPNAAECHAALRRPMSESWHVNQQQRPSAQWIVAQLREAEENYTPPACFCGRS</sequence>
<dbReference type="GO" id="GO:0005524">
    <property type="term" value="F:ATP binding"/>
    <property type="evidence" value="ECO:0007669"/>
    <property type="project" value="InterPro"/>
</dbReference>
<protein>
    <submittedName>
        <fullName evidence="6">3-isopropylmalate dehydrogenase</fullName>
    </submittedName>
</protein>
<evidence type="ECO:0000313" key="6">
    <source>
        <dbReference type="EMBL" id="OLP80981.1"/>
    </source>
</evidence>
<dbReference type="InterPro" id="IPR000719">
    <property type="entry name" value="Prot_kinase_dom"/>
</dbReference>
<dbReference type="Proteomes" id="UP000186817">
    <property type="component" value="Unassembled WGS sequence"/>
</dbReference>
<accession>A0A1Q9CDI3</accession>
<dbReference type="PANTHER" id="PTHR11835:SF34">
    <property type="entry name" value="ISOCITRATE DEHYDROGENASE [NAD] SUBUNIT ALPHA, MITOCHONDRIAL"/>
    <property type="match status" value="1"/>
</dbReference>